<comment type="caution">
    <text evidence="2">The sequence shown here is derived from an EMBL/GenBank/DDBJ whole genome shotgun (WGS) entry which is preliminary data.</text>
</comment>
<reference evidence="2 3" key="1">
    <citation type="journal article" date="2015" name="Antonie Van Leeuwenhoek">
        <title>Oceanobacillus bengalensis sp. nov., a bacterium isolated from seawater of the Bay of Bengal.</title>
        <authorList>
            <person name="Yongchang O."/>
            <person name="Xiang W."/>
            <person name="Wang G."/>
        </authorList>
    </citation>
    <scope>NUCLEOTIDE SEQUENCE [LARGE SCALE GENOMIC DNA]</scope>
    <source>
        <strain evidence="2 3">MCCC 1K00260</strain>
    </source>
</reference>
<dbReference type="EMBL" id="RBZO01000039">
    <property type="protein sequence ID" value="RKQ12828.1"/>
    <property type="molecule type" value="Genomic_DNA"/>
</dbReference>
<evidence type="ECO:0000259" key="1">
    <source>
        <dbReference type="Pfam" id="PF13468"/>
    </source>
</evidence>
<dbReference type="Gene3D" id="3.10.180.10">
    <property type="entry name" value="2,3-Dihydroxybiphenyl 1,2-Dioxygenase, domain 1"/>
    <property type="match status" value="1"/>
</dbReference>
<feature type="domain" description="Glyoxalase-like" evidence="1">
    <location>
        <begin position="12"/>
        <end position="159"/>
    </location>
</feature>
<keyword evidence="3" id="KW-1185">Reference proteome</keyword>
<dbReference type="Pfam" id="PF13468">
    <property type="entry name" value="Glyoxalase_3"/>
    <property type="match status" value="1"/>
</dbReference>
<accession>A0A494YSC2</accession>
<proteinExistence type="predicted"/>
<protein>
    <submittedName>
        <fullName evidence="2">VOC family protein</fullName>
    </submittedName>
</protein>
<evidence type="ECO:0000313" key="2">
    <source>
        <dbReference type="EMBL" id="RKQ12828.1"/>
    </source>
</evidence>
<dbReference type="OrthoDB" id="9111355at2"/>
<evidence type="ECO:0000313" key="3">
    <source>
        <dbReference type="Proteomes" id="UP000281813"/>
    </source>
</evidence>
<dbReference type="InterPro" id="IPR029068">
    <property type="entry name" value="Glyas_Bleomycin-R_OHBP_Dase"/>
</dbReference>
<dbReference type="AlphaFoldDB" id="A0A494YSC2"/>
<dbReference type="Proteomes" id="UP000281813">
    <property type="component" value="Unassembled WGS sequence"/>
</dbReference>
<gene>
    <name evidence="2" type="ORF">D8M05_17775</name>
</gene>
<dbReference type="PANTHER" id="PTHR40265:SF1">
    <property type="entry name" value="GLYOXALASE-LIKE DOMAIN-CONTAINING PROTEIN"/>
    <property type="match status" value="1"/>
</dbReference>
<dbReference type="PANTHER" id="PTHR40265">
    <property type="entry name" value="BLL2707 PROTEIN"/>
    <property type="match status" value="1"/>
</dbReference>
<sequence>MYQKGEQSMLALDHIVIAAKAPKTSAMEFSEKHHVIVVEGGKHKNWGTYNYLAYFGNQCYIEWLGIYDEEIARKSDNPLIEQLVDAYEKNFEGPIQYALRTEQMDDYLNYFNALNLSYVGPIPGSRNKPDGTGLKWRMLFPKASTPTPFLIEWEKEKNLPSDKNLINSQLIHTIYSSSLDEDIFKLPLENHTARLENALLITGNIFGFQIKKTITLPKK</sequence>
<name>A0A494YSC2_9BACI</name>
<dbReference type="InterPro" id="IPR025870">
    <property type="entry name" value="Glyoxalase-like_dom"/>
</dbReference>
<organism evidence="2 3">
    <name type="scientific">Oceanobacillus bengalensis</name>
    <dbReference type="NCBI Taxonomy" id="1435466"/>
    <lineage>
        <taxon>Bacteria</taxon>
        <taxon>Bacillati</taxon>
        <taxon>Bacillota</taxon>
        <taxon>Bacilli</taxon>
        <taxon>Bacillales</taxon>
        <taxon>Bacillaceae</taxon>
        <taxon>Oceanobacillus</taxon>
    </lineage>
</organism>